<organism evidence="1 2">
    <name type="scientific">Caerostris darwini</name>
    <dbReference type="NCBI Taxonomy" id="1538125"/>
    <lineage>
        <taxon>Eukaryota</taxon>
        <taxon>Metazoa</taxon>
        <taxon>Ecdysozoa</taxon>
        <taxon>Arthropoda</taxon>
        <taxon>Chelicerata</taxon>
        <taxon>Arachnida</taxon>
        <taxon>Araneae</taxon>
        <taxon>Araneomorphae</taxon>
        <taxon>Entelegynae</taxon>
        <taxon>Araneoidea</taxon>
        <taxon>Araneidae</taxon>
        <taxon>Caerostris</taxon>
    </lineage>
</organism>
<evidence type="ECO:0000313" key="1">
    <source>
        <dbReference type="EMBL" id="GIY74311.1"/>
    </source>
</evidence>
<gene>
    <name evidence="1" type="ORF">CDAR_30411</name>
</gene>
<sequence length="93" mass="10579">MSSPRPTFNHDSSSTYLNIESSLFIPLEADALGNQTGCQGINSEARKSLDIERGNTVRFPLCSRLSLLINPVISVNQSKWMYVQARLQRRWYC</sequence>
<name>A0AAV4VX06_9ARAC</name>
<keyword evidence="2" id="KW-1185">Reference proteome</keyword>
<evidence type="ECO:0000313" key="2">
    <source>
        <dbReference type="Proteomes" id="UP001054837"/>
    </source>
</evidence>
<comment type="caution">
    <text evidence="1">The sequence shown here is derived from an EMBL/GenBank/DDBJ whole genome shotgun (WGS) entry which is preliminary data.</text>
</comment>
<dbReference type="Proteomes" id="UP001054837">
    <property type="component" value="Unassembled WGS sequence"/>
</dbReference>
<protein>
    <submittedName>
        <fullName evidence="1">Uncharacterized protein</fullName>
    </submittedName>
</protein>
<dbReference type="AlphaFoldDB" id="A0AAV4VX06"/>
<reference evidence="1 2" key="1">
    <citation type="submission" date="2021-06" db="EMBL/GenBank/DDBJ databases">
        <title>Caerostris darwini draft genome.</title>
        <authorList>
            <person name="Kono N."/>
            <person name="Arakawa K."/>
        </authorList>
    </citation>
    <scope>NUCLEOTIDE SEQUENCE [LARGE SCALE GENOMIC DNA]</scope>
</reference>
<dbReference type="EMBL" id="BPLQ01013731">
    <property type="protein sequence ID" value="GIY74311.1"/>
    <property type="molecule type" value="Genomic_DNA"/>
</dbReference>
<accession>A0AAV4VX06</accession>
<proteinExistence type="predicted"/>